<keyword evidence="5" id="KW-0378">Hydrolase</keyword>
<keyword evidence="4" id="KW-0479">Metal-binding</keyword>
<evidence type="ECO:0000256" key="4">
    <source>
        <dbReference type="ARBA" id="ARBA00022723"/>
    </source>
</evidence>
<dbReference type="Gene3D" id="1.10.1380.10">
    <property type="entry name" value="Neutral endopeptidase , domain2"/>
    <property type="match status" value="1"/>
</dbReference>
<keyword evidence="3" id="KW-0645">Protease</keyword>
<evidence type="ECO:0000259" key="9">
    <source>
        <dbReference type="Pfam" id="PF05649"/>
    </source>
</evidence>
<dbReference type="PANTHER" id="PTHR11733">
    <property type="entry name" value="ZINC METALLOPROTEASE FAMILY M13 NEPRILYSIN-RELATED"/>
    <property type="match status" value="1"/>
</dbReference>
<dbReference type="PATRIC" id="fig|1137281.3.peg.599"/>
<dbReference type="OrthoDB" id="9775677at2"/>
<evidence type="ECO:0000256" key="3">
    <source>
        <dbReference type="ARBA" id="ARBA00022670"/>
    </source>
</evidence>
<dbReference type="eggNOG" id="COG3590">
    <property type="taxonomic scope" value="Bacteria"/>
</dbReference>
<dbReference type="GO" id="GO:0016485">
    <property type="term" value="P:protein processing"/>
    <property type="evidence" value="ECO:0007669"/>
    <property type="project" value="TreeGrafter"/>
</dbReference>
<dbReference type="PRINTS" id="PR00786">
    <property type="entry name" value="NEPRILYSIN"/>
</dbReference>
<dbReference type="InterPro" id="IPR000718">
    <property type="entry name" value="Peptidase_M13"/>
</dbReference>
<name>M7MMG7_9FLAO</name>
<feature type="domain" description="Peptidase M13 N-terminal" evidence="9">
    <location>
        <begin position="52"/>
        <end position="437"/>
    </location>
</feature>
<keyword evidence="11" id="KW-1185">Reference proteome</keyword>
<evidence type="ECO:0000313" key="10">
    <source>
        <dbReference type="EMBL" id="EMQ96110.1"/>
    </source>
</evidence>
<dbReference type="GO" id="GO:0004222">
    <property type="term" value="F:metalloendopeptidase activity"/>
    <property type="evidence" value="ECO:0007669"/>
    <property type="project" value="InterPro"/>
</dbReference>
<dbReference type="SUPFAM" id="SSF55486">
    <property type="entry name" value="Metalloproteases ('zincins'), catalytic domain"/>
    <property type="match status" value="1"/>
</dbReference>
<proteinExistence type="inferred from homology"/>
<comment type="caution">
    <text evidence="10">The sequence shown here is derived from an EMBL/GenBank/DDBJ whole genome shotgun (WGS) entry which is preliminary data.</text>
</comment>
<dbReference type="GO" id="GO:0046872">
    <property type="term" value="F:metal ion binding"/>
    <property type="evidence" value="ECO:0007669"/>
    <property type="project" value="UniProtKB-KW"/>
</dbReference>
<evidence type="ECO:0000256" key="7">
    <source>
        <dbReference type="ARBA" id="ARBA00023049"/>
    </source>
</evidence>
<dbReference type="RefSeq" id="WP_007647506.1">
    <property type="nucleotide sequence ID" value="NZ_ANLA01000004.1"/>
</dbReference>
<comment type="similarity">
    <text evidence="2">Belongs to the peptidase M13 family.</text>
</comment>
<evidence type="ECO:0000259" key="8">
    <source>
        <dbReference type="Pfam" id="PF01431"/>
    </source>
</evidence>
<dbReference type="PROSITE" id="PS51885">
    <property type="entry name" value="NEPRILYSIN"/>
    <property type="match status" value="1"/>
</dbReference>
<dbReference type="GeneID" id="98640524"/>
<evidence type="ECO:0000256" key="1">
    <source>
        <dbReference type="ARBA" id="ARBA00001947"/>
    </source>
</evidence>
<dbReference type="AlphaFoldDB" id="M7MMG7"/>
<dbReference type="Pfam" id="PF01431">
    <property type="entry name" value="Peptidase_M13"/>
    <property type="match status" value="1"/>
</dbReference>
<dbReference type="Proteomes" id="UP000012024">
    <property type="component" value="Unassembled WGS sequence"/>
</dbReference>
<dbReference type="InterPro" id="IPR008753">
    <property type="entry name" value="Peptidase_M13_N"/>
</dbReference>
<sequence length="698" mass="79742">MNRKFLKLSLYSAVAFTGFVACKNDANKDVAQVETEQVPGINLDYMDTSVAPNQDFFNYVNGTWLKTNEIPADRTRWGSFDELRKKTDADALNILKSAMSENKDMEKITVLPGSDQEKAVEFFQTIMDTVSRDNQGIDPLKPYLAKIENIKNIEDLQAYLIEMEPQGGAGFFGFGVGSHPKNSNLNTAYLGGGSLGLSRDYYVDQDEDTKEKRELYRAHIARMLQYIGEDEATAKTKADEILDFETKMAEPRMTKEERRDPRKRFNPKSIEELNNMTSSIDWKAYFNGIGATTIDTVIVTDPGYFKALDAIFKENNVQVWKDYLNWTLVRSAANQLTTDMETANWEFYSRDLRGSKEQRPREERALGTLNATIGEALGKLYVDKMFPPEAKEKAEKMIQNIMVAFENRIQNLDWMTPETKEKAIEKLNKMTVKIAYPDKWKDYSELEVKSVEEGGSYFENLNHVSEWNFKEDLNKLGKPVDKSEWLMAPQIVNAYFMPPYNEIVFPAAILQPPFYNYHADEAVNYGGIGAVIGHEISHCFDDSGSRYDADGNLNNWWTEEDLEQFTALGEELSAQYSNVNALPDVKLNGDFTLGENIGDLGGVNAAYDGLQLYLAENGRPENIDGFTPEQRFFMSWATVWRTKYTEDALRNQIKTDTHSPGMYRAVMPLQNIDAFYEAFNIQETDNMYLAPEKRVKIW</sequence>
<dbReference type="InterPro" id="IPR018497">
    <property type="entry name" value="Peptidase_M13_C"/>
</dbReference>
<evidence type="ECO:0000256" key="2">
    <source>
        <dbReference type="ARBA" id="ARBA00007357"/>
    </source>
</evidence>
<reference evidence="10 11" key="1">
    <citation type="submission" date="2012-12" db="EMBL/GenBank/DDBJ databases">
        <title>Genome assembly of Formosa sp. AK20.</title>
        <authorList>
            <person name="Kumar R."/>
            <person name="Khatri I."/>
            <person name="Vaidya B."/>
            <person name="Subramanian S."/>
            <person name="Pinnaka A."/>
        </authorList>
    </citation>
    <scope>NUCLEOTIDE SEQUENCE [LARGE SCALE GENOMIC DNA]</scope>
    <source>
        <strain evidence="10 11">AK20</strain>
    </source>
</reference>
<evidence type="ECO:0000313" key="11">
    <source>
        <dbReference type="Proteomes" id="UP000012024"/>
    </source>
</evidence>
<protein>
    <submittedName>
        <fullName evidence="10">Peptidase, M13 family</fullName>
    </submittedName>
</protein>
<dbReference type="Pfam" id="PF05649">
    <property type="entry name" value="Peptidase_M13_N"/>
    <property type="match status" value="1"/>
</dbReference>
<dbReference type="PROSITE" id="PS51257">
    <property type="entry name" value="PROKAR_LIPOPROTEIN"/>
    <property type="match status" value="1"/>
</dbReference>
<dbReference type="Gene3D" id="3.40.390.10">
    <property type="entry name" value="Collagenase (Catalytic Domain)"/>
    <property type="match status" value="1"/>
</dbReference>
<gene>
    <name evidence="10" type="ORF">D778_02000</name>
</gene>
<accession>M7MMG7</accession>
<dbReference type="EMBL" id="ANLA01000004">
    <property type="protein sequence ID" value="EMQ96110.1"/>
    <property type="molecule type" value="Genomic_DNA"/>
</dbReference>
<feature type="domain" description="Peptidase M13 C-terminal" evidence="8">
    <location>
        <begin position="493"/>
        <end position="695"/>
    </location>
</feature>
<dbReference type="InterPro" id="IPR042089">
    <property type="entry name" value="Peptidase_M13_dom_2"/>
</dbReference>
<evidence type="ECO:0000256" key="5">
    <source>
        <dbReference type="ARBA" id="ARBA00022801"/>
    </source>
</evidence>
<dbReference type="PANTHER" id="PTHR11733:SF167">
    <property type="entry name" value="FI17812P1-RELATED"/>
    <property type="match status" value="1"/>
</dbReference>
<evidence type="ECO:0000256" key="6">
    <source>
        <dbReference type="ARBA" id="ARBA00022833"/>
    </source>
</evidence>
<dbReference type="GO" id="GO:0005886">
    <property type="term" value="C:plasma membrane"/>
    <property type="evidence" value="ECO:0007669"/>
    <property type="project" value="TreeGrafter"/>
</dbReference>
<comment type="cofactor">
    <cofactor evidence="1">
        <name>Zn(2+)</name>
        <dbReference type="ChEBI" id="CHEBI:29105"/>
    </cofactor>
</comment>
<organism evidence="10 11">
    <name type="scientific">Xanthomarina gelatinilytica</name>
    <dbReference type="NCBI Taxonomy" id="1137281"/>
    <lineage>
        <taxon>Bacteria</taxon>
        <taxon>Pseudomonadati</taxon>
        <taxon>Bacteroidota</taxon>
        <taxon>Flavobacteriia</taxon>
        <taxon>Flavobacteriales</taxon>
        <taxon>Flavobacteriaceae</taxon>
        <taxon>Xanthomarina</taxon>
    </lineage>
</organism>
<dbReference type="InterPro" id="IPR024079">
    <property type="entry name" value="MetalloPept_cat_dom_sf"/>
</dbReference>
<dbReference type="CDD" id="cd08662">
    <property type="entry name" value="M13"/>
    <property type="match status" value="1"/>
</dbReference>
<keyword evidence="6" id="KW-0862">Zinc</keyword>
<keyword evidence="7" id="KW-0482">Metalloprotease</keyword>